<sequence length="413" mass="47460">MDGNSRKPKSPEPSHAVKEVAVLSDFPDEILHHILSYLDTKSAVRTSLLARRWRCLWKDVEVLNFLPKSFCRLASFRKHVYRLLSFHSHRTPVRNVTFDLSGYTSQETRGHVTKTIEQVMKYAASHGGGGLDHLSILGEDENLDLSHFAKNITAGNHDASLKTLNLEDCTLCCVQLDDAGFKSCTTLGFKLLTTLELRECALLPYCPESPFDLIGDLPCLKYLKLLHCYVSHPDCWLLIAGPQLLDLEIEFTNHYRFYELIAPKLKSLRLWGEYIDEYLPKLNLPCLDHANIRLKWEPHCWDDDALALEEQSSAFVNYLCGLSNVESLKLCLDKEQRSHEDGKEHHFPLNRIKALIEHEAPPFTRLKTLRIQCANQRRPPNVPYEVIRYFLEGSPNTEEKFVKFEMLADQKAQ</sequence>
<proteinExistence type="predicted"/>
<evidence type="ECO:0000313" key="2">
    <source>
        <dbReference type="EMBL" id="CAI0374515.1"/>
    </source>
</evidence>
<reference evidence="2" key="1">
    <citation type="submission" date="2022-08" db="EMBL/GenBank/DDBJ databases">
        <authorList>
            <person name="Gutierrez-Valencia J."/>
        </authorList>
    </citation>
    <scope>NUCLEOTIDE SEQUENCE</scope>
</reference>
<feature type="domain" description="F-box" evidence="1">
    <location>
        <begin position="20"/>
        <end position="66"/>
    </location>
</feature>
<evidence type="ECO:0000259" key="1">
    <source>
        <dbReference type="PROSITE" id="PS50181"/>
    </source>
</evidence>
<dbReference type="AlphaFoldDB" id="A0AAV0GNG3"/>
<organism evidence="2 3">
    <name type="scientific">Linum tenue</name>
    <dbReference type="NCBI Taxonomy" id="586396"/>
    <lineage>
        <taxon>Eukaryota</taxon>
        <taxon>Viridiplantae</taxon>
        <taxon>Streptophyta</taxon>
        <taxon>Embryophyta</taxon>
        <taxon>Tracheophyta</taxon>
        <taxon>Spermatophyta</taxon>
        <taxon>Magnoliopsida</taxon>
        <taxon>eudicotyledons</taxon>
        <taxon>Gunneridae</taxon>
        <taxon>Pentapetalae</taxon>
        <taxon>rosids</taxon>
        <taxon>fabids</taxon>
        <taxon>Malpighiales</taxon>
        <taxon>Linaceae</taxon>
        <taxon>Linum</taxon>
    </lineage>
</organism>
<dbReference type="Gene3D" id="3.80.10.10">
    <property type="entry name" value="Ribonuclease Inhibitor"/>
    <property type="match status" value="1"/>
</dbReference>
<protein>
    <recommendedName>
        <fullName evidence="1">F-box domain-containing protein</fullName>
    </recommendedName>
</protein>
<dbReference type="InterPro" id="IPR032675">
    <property type="entry name" value="LRR_dom_sf"/>
</dbReference>
<dbReference type="SUPFAM" id="SSF81383">
    <property type="entry name" value="F-box domain"/>
    <property type="match status" value="1"/>
</dbReference>
<evidence type="ECO:0000313" key="3">
    <source>
        <dbReference type="Proteomes" id="UP001154282"/>
    </source>
</evidence>
<dbReference type="CDD" id="cd22160">
    <property type="entry name" value="F-box_AtFBL13-like"/>
    <property type="match status" value="1"/>
</dbReference>
<dbReference type="InterPro" id="IPR053197">
    <property type="entry name" value="F-box_SCFL_complex_component"/>
</dbReference>
<accession>A0AAV0GNG3</accession>
<dbReference type="SMART" id="SM00256">
    <property type="entry name" value="FBOX"/>
    <property type="match status" value="1"/>
</dbReference>
<dbReference type="Pfam" id="PF00646">
    <property type="entry name" value="F-box"/>
    <property type="match status" value="1"/>
</dbReference>
<comment type="caution">
    <text evidence="2">The sequence shown here is derived from an EMBL/GenBank/DDBJ whole genome shotgun (WGS) entry which is preliminary data.</text>
</comment>
<keyword evidence="3" id="KW-1185">Reference proteome</keyword>
<dbReference type="Gene3D" id="1.20.1280.50">
    <property type="match status" value="1"/>
</dbReference>
<gene>
    <name evidence="2" type="ORF">LITE_LOCUS235</name>
</gene>
<dbReference type="PROSITE" id="PS50181">
    <property type="entry name" value="FBOX"/>
    <property type="match status" value="1"/>
</dbReference>
<dbReference type="EMBL" id="CAMGYJ010000002">
    <property type="protein sequence ID" value="CAI0374515.1"/>
    <property type="molecule type" value="Genomic_DNA"/>
</dbReference>
<dbReference type="SUPFAM" id="SSF52047">
    <property type="entry name" value="RNI-like"/>
    <property type="match status" value="1"/>
</dbReference>
<dbReference type="PANTHER" id="PTHR34223:SF51">
    <property type="entry name" value="OS06G0556300 PROTEIN"/>
    <property type="match status" value="1"/>
</dbReference>
<name>A0AAV0GNG3_9ROSI</name>
<dbReference type="InterPro" id="IPR036047">
    <property type="entry name" value="F-box-like_dom_sf"/>
</dbReference>
<dbReference type="PANTHER" id="PTHR34223">
    <property type="entry name" value="OS11G0201299 PROTEIN"/>
    <property type="match status" value="1"/>
</dbReference>
<dbReference type="Proteomes" id="UP001154282">
    <property type="component" value="Unassembled WGS sequence"/>
</dbReference>
<dbReference type="InterPro" id="IPR001810">
    <property type="entry name" value="F-box_dom"/>
</dbReference>
<dbReference type="InterPro" id="IPR053781">
    <property type="entry name" value="F-box_AtFBL13-like"/>
</dbReference>